<feature type="transmembrane region" description="Helical" evidence="6">
    <location>
        <begin position="258"/>
        <end position="279"/>
    </location>
</feature>
<organism evidence="8 9">
    <name type="scientific">Prescottella agglutinans</name>
    <dbReference type="NCBI Taxonomy" id="1644129"/>
    <lineage>
        <taxon>Bacteria</taxon>
        <taxon>Bacillati</taxon>
        <taxon>Actinomycetota</taxon>
        <taxon>Actinomycetes</taxon>
        <taxon>Mycobacteriales</taxon>
        <taxon>Nocardiaceae</taxon>
        <taxon>Prescottella</taxon>
    </lineage>
</organism>
<evidence type="ECO:0000256" key="3">
    <source>
        <dbReference type="ARBA" id="ARBA00023125"/>
    </source>
</evidence>
<evidence type="ECO:0000259" key="7">
    <source>
        <dbReference type="PROSITE" id="PS50931"/>
    </source>
</evidence>
<dbReference type="GO" id="GO:0003677">
    <property type="term" value="F:DNA binding"/>
    <property type="evidence" value="ECO:0007669"/>
    <property type="project" value="UniProtKB-KW"/>
</dbReference>
<dbReference type="PROSITE" id="PS50931">
    <property type="entry name" value="HTH_LYSR"/>
    <property type="match status" value="1"/>
</dbReference>
<feature type="compositionally biased region" description="Polar residues" evidence="5">
    <location>
        <begin position="339"/>
        <end position="348"/>
    </location>
</feature>
<dbReference type="PANTHER" id="PTHR30537">
    <property type="entry name" value="HTH-TYPE TRANSCRIPTIONAL REGULATOR"/>
    <property type="match status" value="1"/>
</dbReference>
<dbReference type="InterPro" id="IPR058163">
    <property type="entry name" value="LysR-type_TF_proteobact-type"/>
</dbReference>
<dbReference type="Gene3D" id="3.40.190.10">
    <property type="entry name" value="Periplasmic binding protein-like II"/>
    <property type="match status" value="2"/>
</dbReference>
<feature type="domain" description="HTH lysR-type" evidence="7">
    <location>
        <begin position="41"/>
        <end position="98"/>
    </location>
</feature>
<dbReference type="InterPro" id="IPR036390">
    <property type="entry name" value="WH_DNA-bd_sf"/>
</dbReference>
<evidence type="ECO:0000313" key="8">
    <source>
        <dbReference type="EMBL" id="MDH6281421.1"/>
    </source>
</evidence>
<evidence type="ECO:0000256" key="1">
    <source>
        <dbReference type="ARBA" id="ARBA00009437"/>
    </source>
</evidence>
<dbReference type="SUPFAM" id="SSF46785">
    <property type="entry name" value="Winged helix' DNA-binding domain"/>
    <property type="match status" value="1"/>
</dbReference>
<keyword evidence="2" id="KW-0805">Transcription regulation</keyword>
<dbReference type="InterPro" id="IPR036388">
    <property type="entry name" value="WH-like_DNA-bd_sf"/>
</dbReference>
<keyword evidence="3 8" id="KW-0238">DNA-binding</keyword>
<keyword evidence="9" id="KW-1185">Reference proteome</keyword>
<dbReference type="RefSeq" id="WP_280760737.1">
    <property type="nucleotide sequence ID" value="NZ_JARXVC010000005.1"/>
</dbReference>
<proteinExistence type="inferred from homology"/>
<protein>
    <submittedName>
        <fullName evidence="8">DNA-binding transcriptional LysR family regulator</fullName>
    </submittedName>
</protein>
<evidence type="ECO:0000256" key="6">
    <source>
        <dbReference type="SAM" id="Phobius"/>
    </source>
</evidence>
<keyword evidence="6" id="KW-0812">Transmembrane</keyword>
<feature type="region of interest" description="Disordered" evidence="5">
    <location>
        <begin position="328"/>
        <end position="348"/>
    </location>
</feature>
<comment type="similarity">
    <text evidence="1">Belongs to the LysR transcriptional regulatory family.</text>
</comment>
<name>A0ABT6MCC4_9NOCA</name>
<dbReference type="InterPro" id="IPR005119">
    <property type="entry name" value="LysR_subst-bd"/>
</dbReference>
<keyword evidence="6" id="KW-1133">Transmembrane helix</keyword>
<evidence type="ECO:0000313" key="9">
    <source>
        <dbReference type="Proteomes" id="UP001160334"/>
    </source>
</evidence>
<dbReference type="InterPro" id="IPR000847">
    <property type="entry name" value="LysR_HTH_N"/>
</dbReference>
<dbReference type="PRINTS" id="PR00039">
    <property type="entry name" value="HTHLYSR"/>
</dbReference>
<evidence type="ECO:0000256" key="5">
    <source>
        <dbReference type="SAM" id="MobiDB-lite"/>
    </source>
</evidence>
<reference evidence="8 9" key="1">
    <citation type="submission" date="2023-04" db="EMBL/GenBank/DDBJ databases">
        <title>Forest soil microbial communities from Buena Vista Peninsula, Colon Province, Panama.</title>
        <authorList>
            <person name="Bouskill N."/>
        </authorList>
    </citation>
    <scope>NUCLEOTIDE SEQUENCE [LARGE SCALE GENOMIC DNA]</scope>
    <source>
        <strain evidence="8 9">CFH S0262</strain>
    </source>
</reference>
<dbReference type="SUPFAM" id="SSF53850">
    <property type="entry name" value="Periplasmic binding protein-like II"/>
    <property type="match status" value="1"/>
</dbReference>
<keyword evidence="4" id="KW-0804">Transcription</keyword>
<dbReference type="Proteomes" id="UP001160334">
    <property type="component" value="Unassembled WGS sequence"/>
</dbReference>
<sequence length="348" mass="37902">MNQGKMTQRPRNSRRHRPVENLLFTIGQASRRAPMPARQIPSTSTLLAFEAAARHGSFSLAAQELVVTDGAISRQVARLEAFLGVSLFLRGGNRVELTAHGERYADELGRLLVSLEQSTFQVMTTPPQQRVLELASIGTFATRWLIPRLPLFLQEHPDVVVNLSTRNDPFVLNGSVFDAAITFDHPAWAGAESRHLFRSSLIPVCGPALLRGCSADSTILPGLPLLHKTTTPESWRDYSRESGIDLQDATAGSRFEQFSMLIEAAIAGLGVALVPYLYVADEIRTGRLVSVGPPGQQVGKDFILVANSRSSRTELLDEFSDWMVEQAGPDSSLAASEAAATQPSSVIE</sequence>
<keyword evidence="6" id="KW-0472">Membrane</keyword>
<dbReference type="Gene3D" id="1.10.10.10">
    <property type="entry name" value="Winged helix-like DNA-binding domain superfamily/Winged helix DNA-binding domain"/>
    <property type="match status" value="1"/>
</dbReference>
<dbReference type="Pfam" id="PF03466">
    <property type="entry name" value="LysR_substrate"/>
    <property type="match status" value="1"/>
</dbReference>
<accession>A0ABT6MCC4</accession>
<gene>
    <name evidence="8" type="ORF">M2280_002641</name>
</gene>
<evidence type="ECO:0000256" key="4">
    <source>
        <dbReference type="ARBA" id="ARBA00023163"/>
    </source>
</evidence>
<dbReference type="EMBL" id="JARXVC010000005">
    <property type="protein sequence ID" value="MDH6281421.1"/>
    <property type="molecule type" value="Genomic_DNA"/>
</dbReference>
<dbReference type="Pfam" id="PF00126">
    <property type="entry name" value="HTH_1"/>
    <property type="match status" value="1"/>
</dbReference>
<evidence type="ECO:0000256" key="2">
    <source>
        <dbReference type="ARBA" id="ARBA00023015"/>
    </source>
</evidence>
<comment type="caution">
    <text evidence="8">The sequence shown here is derived from an EMBL/GenBank/DDBJ whole genome shotgun (WGS) entry which is preliminary data.</text>
</comment>
<dbReference type="PANTHER" id="PTHR30537:SF26">
    <property type="entry name" value="GLYCINE CLEAVAGE SYSTEM TRANSCRIPTIONAL ACTIVATOR"/>
    <property type="match status" value="1"/>
</dbReference>